<keyword evidence="3" id="KW-1185">Reference proteome</keyword>
<evidence type="ECO:0000259" key="1">
    <source>
        <dbReference type="PROSITE" id="PS50802"/>
    </source>
</evidence>
<feature type="domain" description="OTU" evidence="1">
    <location>
        <begin position="176"/>
        <end position="395"/>
    </location>
</feature>
<dbReference type="EMBL" id="BX908798">
    <property type="protein sequence ID" value="CAF23374.1"/>
    <property type="molecule type" value="Genomic_DNA"/>
</dbReference>
<gene>
    <name evidence="2" type="ORF">PC_RS03115</name>
</gene>
<dbReference type="PROSITE" id="PS50802">
    <property type="entry name" value="OTU"/>
    <property type="match status" value="1"/>
</dbReference>
<dbReference type="Gene3D" id="3.90.70.80">
    <property type="match status" value="1"/>
</dbReference>
<accession>Q6MDH5</accession>
<proteinExistence type="predicted"/>
<dbReference type="HOGENOM" id="CLU_698005_0_0_0"/>
<sequence length="395" mass="44711">MKNIIDLINHSLRQLPSLSFKEKISNWLGRIWTRILSTSQRILAILQRVFKKENTKPESTSQAFALTSIPPNNPTVKVVEILQRTHLEETAIPKQTLIPPPLVKEDFAKPNDFNTLEGGINRLRNSSWDGTPPSRELVVDTNLVDTNSPNSGENRLIGLDASQEISPKTEGPFAHSSTIDVPDNGNCLFSAIAIGIKLTYKKPEILNQLNWDIDPQQLTKDLGKEEALLKEPSAHLRAQAAIYLHENTEEAMLPLLGSMTDHNEIIERKIIDTQCVIAIIKEDIAKLEKSAGDRTQELKEKREHLKILYSSIQELNDQKIGGYDPEEYINKSSKDQFYCGTAHVHALAMIYKIPIEIIFNFNTADEMRQILNPSESKYPILTLAYVNGNHFKFFH</sequence>
<dbReference type="AlphaFoldDB" id="Q6MDH5"/>
<protein>
    <recommendedName>
        <fullName evidence="1">OTU domain-containing protein</fullName>
    </recommendedName>
</protein>
<dbReference type="Proteomes" id="UP000000529">
    <property type="component" value="Chromosome"/>
</dbReference>
<dbReference type="eggNOG" id="ENOG5033WDZ">
    <property type="taxonomic scope" value="Bacteria"/>
</dbReference>
<evidence type="ECO:0000313" key="3">
    <source>
        <dbReference type="Proteomes" id="UP000000529"/>
    </source>
</evidence>
<organism evidence="2 3">
    <name type="scientific">Protochlamydia amoebophila (strain UWE25)</name>
    <dbReference type="NCBI Taxonomy" id="264201"/>
    <lineage>
        <taxon>Bacteria</taxon>
        <taxon>Pseudomonadati</taxon>
        <taxon>Chlamydiota</taxon>
        <taxon>Chlamydiia</taxon>
        <taxon>Parachlamydiales</taxon>
        <taxon>Parachlamydiaceae</taxon>
        <taxon>Candidatus Protochlamydia</taxon>
    </lineage>
</organism>
<dbReference type="InterPro" id="IPR003323">
    <property type="entry name" value="OTU_dom"/>
</dbReference>
<dbReference type="KEGG" id="pcu:PC_RS03115"/>
<name>Q6MDH5_PARUW</name>
<dbReference type="CDD" id="cd22744">
    <property type="entry name" value="OTU"/>
    <property type="match status" value="1"/>
</dbReference>
<dbReference type="RefSeq" id="WP_011175200.1">
    <property type="nucleotide sequence ID" value="NC_005861.2"/>
</dbReference>
<evidence type="ECO:0000313" key="2">
    <source>
        <dbReference type="EMBL" id="CAF23374.1"/>
    </source>
</evidence>
<reference evidence="2 3" key="1">
    <citation type="journal article" date="2004" name="Science">
        <title>Illuminating the evolutionary history of chlamydiae.</title>
        <authorList>
            <person name="Horn M."/>
            <person name="Collingro A."/>
            <person name="Schmitz-Esser S."/>
            <person name="Beier C.L."/>
            <person name="Purkhold U."/>
            <person name="Fartmann B."/>
            <person name="Brandt P."/>
            <person name="Nyakatura G.J."/>
            <person name="Droege M."/>
            <person name="Frishman D."/>
            <person name="Rattei T."/>
            <person name="Mewes H."/>
            <person name="Wagner M."/>
        </authorList>
    </citation>
    <scope>NUCLEOTIDE SEQUENCE [LARGE SCALE GENOMIC DNA]</scope>
    <source>
        <strain evidence="2 3">UWE25</strain>
    </source>
</reference>
<dbReference type="OrthoDB" id="10010343at2"/>